<evidence type="ECO:0000313" key="2">
    <source>
        <dbReference type="EMBL" id="CAH4028721.1"/>
    </source>
</evidence>
<organism evidence="2 3">
    <name type="scientific">Pieris brassicae</name>
    <name type="common">White butterfly</name>
    <name type="synonym">Large white butterfly</name>
    <dbReference type="NCBI Taxonomy" id="7116"/>
    <lineage>
        <taxon>Eukaryota</taxon>
        <taxon>Metazoa</taxon>
        <taxon>Ecdysozoa</taxon>
        <taxon>Arthropoda</taxon>
        <taxon>Hexapoda</taxon>
        <taxon>Insecta</taxon>
        <taxon>Pterygota</taxon>
        <taxon>Neoptera</taxon>
        <taxon>Endopterygota</taxon>
        <taxon>Lepidoptera</taxon>
        <taxon>Glossata</taxon>
        <taxon>Ditrysia</taxon>
        <taxon>Papilionoidea</taxon>
        <taxon>Pieridae</taxon>
        <taxon>Pierinae</taxon>
        <taxon>Pieris</taxon>
    </lineage>
</organism>
<feature type="signal peptide" evidence="1">
    <location>
        <begin position="1"/>
        <end position="20"/>
    </location>
</feature>
<proteinExistence type="predicted"/>
<evidence type="ECO:0000313" key="3">
    <source>
        <dbReference type="Proteomes" id="UP001152562"/>
    </source>
</evidence>
<sequence length="117" mass="12043">MLSFKSIVLIAAAFASTIEASGVVGVAPVAAPLVAPAHIGYAHAVPDNVPPYAAQINIESRAVNVPYAAPYVAPSFYSSPYVSPYSVPAPLASYSSYPYAAAPLVRSAYGLAPAFVR</sequence>
<dbReference type="AlphaFoldDB" id="A0A9P0XB89"/>
<reference evidence="2" key="1">
    <citation type="submission" date="2022-05" db="EMBL/GenBank/DDBJ databases">
        <authorList>
            <person name="Okamura Y."/>
        </authorList>
    </citation>
    <scope>NUCLEOTIDE SEQUENCE</scope>
</reference>
<keyword evidence="1" id="KW-0732">Signal</keyword>
<feature type="chain" id="PRO_5040118169" description="Cuticle protein" evidence="1">
    <location>
        <begin position="21"/>
        <end position="117"/>
    </location>
</feature>
<comment type="caution">
    <text evidence="2">The sequence shown here is derived from an EMBL/GenBank/DDBJ whole genome shotgun (WGS) entry which is preliminary data.</text>
</comment>
<evidence type="ECO:0008006" key="4">
    <source>
        <dbReference type="Google" id="ProtNLM"/>
    </source>
</evidence>
<protein>
    <recommendedName>
        <fullName evidence="4">Cuticle protein</fullName>
    </recommendedName>
</protein>
<gene>
    <name evidence="2" type="ORF">PIBRA_LOCUS5528</name>
</gene>
<evidence type="ECO:0000256" key="1">
    <source>
        <dbReference type="SAM" id="SignalP"/>
    </source>
</evidence>
<dbReference type="EMBL" id="CALOZG010000005">
    <property type="protein sequence ID" value="CAH4028721.1"/>
    <property type="molecule type" value="Genomic_DNA"/>
</dbReference>
<accession>A0A9P0XB89</accession>
<name>A0A9P0XB89_PIEBR</name>
<dbReference type="Proteomes" id="UP001152562">
    <property type="component" value="Unassembled WGS sequence"/>
</dbReference>
<keyword evidence="3" id="KW-1185">Reference proteome</keyword>